<keyword evidence="2 4" id="KW-0238">DNA-binding</keyword>
<dbReference type="PROSITE" id="PS50977">
    <property type="entry name" value="HTH_TETR_2"/>
    <property type="match status" value="1"/>
</dbReference>
<organism evidence="6 7">
    <name type="scientific">Rhodopirellula sallentina SM41</name>
    <dbReference type="NCBI Taxonomy" id="1263870"/>
    <lineage>
        <taxon>Bacteria</taxon>
        <taxon>Pseudomonadati</taxon>
        <taxon>Planctomycetota</taxon>
        <taxon>Planctomycetia</taxon>
        <taxon>Pirellulales</taxon>
        <taxon>Pirellulaceae</taxon>
        <taxon>Rhodopirellula</taxon>
    </lineage>
</organism>
<protein>
    <submittedName>
        <fullName evidence="6">Transcriptional regulator</fullName>
    </submittedName>
</protein>
<gene>
    <name evidence="6" type="ORF">RSSM_01447</name>
</gene>
<dbReference type="PRINTS" id="PR00455">
    <property type="entry name" value="HTHTETR"/>
</dbReference>
<evidence type="ECO:0000256" key="1">
    <source>
        <dbReference type="ARBA" id="ARBA00023015"/>
    </source>
</evidence>
<feature type="DNA-binding region" description="H-T-H motif" evidence="4">
    <location>
        <begin position="32"/>
        <end position="51"/>
    </location>
</feature>
<keyword evidence="1" id="KW-0805">Transcription regulation</keyword>
<reference evidence="6 7" key="1">
    <citation type="journal article" date="2013" name="Mar. Genomics">
        <title>Expression of sulfatases in Rhodopirellula baltica and the diversity of sulfatases in the genus Rhodopirellula.</title>
        <authorList>
            <person name="Wegner C.E."/>
            <person name="Richter-Heitmann T."/>
            <person name="Klindworth A."/>
            <person name="Klockow C."/>
            <person name="Richter M."/>
            <person name="Achstetter T."/>
            <person name="Glockner F.O."/>
            <person name="Harder J."/>
        </authorList>
    </citation>
    <scope>NUCLEOTIDE SEQUENCE [LARGE SCALE GENOMIC DNA]</scope>
    <source>
        <strain evidence="6 7">SM41</strain>
    </source>
</reference>
<keyword evidence="7" id="KW-1185">Reference proteome</keyword>
<evidence type="ECO:0000313" key="7">
    <source>
        <dbReference type="Proteomes" id="UP000011885"/>
    </source>
</evidence>
<dbReference type="PATRIC" id="fig|1263870.3.peg.1551"/>
<name>M5UGZ1_9BACT</name>
<dbReference type="EMBL" id="ANOH01000110">
    <property type="protein sequence ID" value="EMI57121.1"/>
    <property type="molecule type" value="Genomic_DNA"/>
</dbReference>
<evidence type="ECO:0000259" key="5">
    <source>
        <dbReference type="PROSITE" id="PS50977"/>
    </source>
</evidence>
<dbReference type="Gene3D" id="1.10.357.10">
    <property type="entry name" value="Tetracycline Repressor, domain 2"/>
    <property type="match status" value="1"/>
</dbReference>
<dbReference type="PANTHER" id="PTHR30055:SF234">
    <property type="entry name" value="HTH-TYPE TRANSCRIPTIONAL REGULATOR BETI"/>
    <property type="match status" value="1"/>
</dbReference>
<dbReference type="PANTHER" id="PTHR30055">
    <property type="entry name" value="HTH-TYPE TRANSCRIPTIONAL REGULATOR RUTR"/>
    <property type="match status" value="1"/>
</dbReference>
<keyword evidence="3" id="KW-0804">Transcription</keyword>
<evidence type="ECO:0000256" key="2">
    <source>
        <dbReference type="ARBA" id="ARBA00023125"/>
    </source>
</evidence>
<evidence type="ECO:0000256" key="3">
    <source>
        <dbReference type="ARBA" id="ARBA00023163"/>
    </source>
</evidence>
<dbReference type="GO" id="GO:0003700">
    <property type="term" value="F:DNA-binding transcription factor activity"/>
    <property type="evidence" value="ECO:0007669"/>
    <property type="project" value="TreeGrafter"/>
</dbReference>
<dbReference type="Proteomes" id="UP000011885">
    <property type="component" value="Unassembled WGS sequence"/>
</dbReference>
<evidence type="ECO:0000256" key="4">
    <source>
        <dbReference type="PROSITE-ProRule" id="PRU00335"/>
    </source>
</evidence>
<comment type="caution">
    <text evidence="6">The sequence shown here is derived from an EMBL/GenBank/DDBJ whole genome shotgun (WGS) entry which is preliminary data.</text>
</comment>
<dbReference type="InterPro" id="IPR009057">
    <property type="entry name" value="Homeodomain-like_sf"/>
</dbReference>
<dbReference type="InterPro" id="IPR050109">
    <property type="entry name" value="HTH-type_TetR-like_transc_reg"/>
</dbReference>
<dbReference type="GO" id="GO:0000976">
    <property type="term" value="F:transcription cis-regulatory region binding"/>
    <property type="evidence" value="ECO:0007669"/>
    <property type="project" value="TreeGrafter"/>
</dbReference>
<dbReference type="InterPro" id="IPR001647">
    <property type="entry name" value="HTH_TetR"/>
</dbReference>
<feature type="domain" description="HTH tetR-type" evidence="5">
    <location>
        <begin position="9"/>
        <end position="69"/>
    </location>
</feature>
<evidence type="ECO:0000313" key="6">
    <source>
        <dbReference type="EMBL" id="EMI57121.1"/>
    </source>
</evidence>
<dbReference type="SUPFAM" id="SSF46689">
    <property type="entry name" value="Homeodomain-like"/>
    <property type="match status" value="1"/>
</dbReference>
<sequence length="250" mass="27755">MSAKQREIRARGGRILDAAYPLVREKGLAAVSMEAIAREMQCTRGTIYNHYVNKEDILSALATRSVRRRMEMFRYAVTLSDQPRERCAAIGIAAEVYVDCLPDDFAIEQTTRHDPVWQKASPTRRELLAECEQQCINCLSGVIGAAIESGDLTLANGISRQRLTEQLVFGLWSLVYGGLVLEATSPSLGNAGISHPRIAIRRNCNALLDDLGWRPLYDAGAYQSFVVAITPKLRRHAKRLLEQPAEDSPA</sequence>
<proteinExistence type="predicted"/>
<accession>M5UGZ1</accession>
<dbReference type="AlphaFoldDB" id="M5UGZ1"/>
<dbReference type="Pfam" id="PF00440">
    <property type="entry name" value="TetR_N"/>
    <property type="match status" value="1"/>
</dbReference>